<feature type="compositionally biased region" description="Basic residues" evidence="1">
    <location>
        <begin position="18"/>
        <end position="27"/>
    </location>
</feature>
<dbReference type="EMBL" id="CP019475">
    <property type="protein sequence ID" value="UQC80185.1"/>
    <property type="molecule type" value="Genomic_DNA"/>
</dbReference>
<dbReference type="RefSeq" id="XP_049141816.1">
    <property type="nucleotide sequence ID" value="XM_049284673.1"/>
</dbReference>
<proteinExistence type="predicted"/>
<evidence type="ECO:0000256" key="1">
    <source>
        <dbReference type="SAM" id="MobiDB-lite"/>
    </source>
</evidence>
<keyword evidence="3" id="KW-1185">Reference proteome</keyword>
<reference evidence="2" key="1">
    <citation type="journal article" date="2021" name="Mol. Plant Microbe Interact.">
        <title>Complete Genome Sequence of the Plant-Pathogenic Fungus Colletotrichum lupini.</title>
        <authorList>
            <person name="Baroncelli R."/>
            <person name="Pensec F."/>
            <person name="Da Lio D."/>
            <person name="Boufleur T."/>
            <person name="Vicente I."/>
            <person name="Sarrocco S."/>
            <person name="Picot A."/>
            <person name="Baraldi E."/>
            <person name="Sukno S."/>
            <person name="Thon M."/>
            <person name="Le Floch G."/>
        </authorList>
    </citation>
    <scope>NUCLEOTIDE SEQUENCE</scope>
    <source>
        <strain evidence="2">IMI 504893</strain>
    </source>
</reference>
<dbReference type="Proteomes" id="UP000830671">
    <property type="component" value="Chromosome 3"/>
</dbReference>
<sequence>MTPRYVTAGLSPKARQPAARRTRRSRGACHNPNLSLARLRAHSDFGFASTGFVCILTSDLSQLFPPLTRTRWFASQGTLPSVLSSAGSPHPETPRRRRPIMPGLHYSSVLPSGITRMLCLRFSLRRSSLVRTIEFAVLLN</sequence>
<dbReference type="AlphaFoldDB" id="A0A9Q8SNK1"/>
<evidence type="ECO:0000313" key="3">
    <source>
        <dbReference type="Proteomes" id="UP000830671"/>
    </source>
</evidence>
<name>A0A9Q8SNK1_9PEZI</name>
<organism evidence="2 3">
    <name type="scientific">Colletotrichum lupini</name>
    <dbReference type="NCBI Taxonomy" id="145971"/>
    <lineage>
        <taxon>Eukaryota</taxon>
        <taxon>Fungi</taxon>
        <taxon>Dikarya</taxon>
        <taxon>Ascomycota</taxon>
        <taxon>Pezizomycotina</taxon>
        <taxon>Sordariomycetes</taxon>
        <taxon>Hypocreomycetidae</taxon>
        <taxon>Glomerellales</taxon>
        <taxon>Glomerellaceae</taxon>
        <taxon>Colletotrichum</taxon>
        <taxon>Colletotrichum acutatum species complex</taxon>
    </lineage>
</organism>
<protein>
    <submittedName>
        <fullName evidence="2">Uncharacterized protein</fullName>
    </submittedName>
</protein>
<dbReference type="KEGG" id="clup:CLUP02_05667"/>
<evidence type="ECO:0000313" key="2">
    <source>
        <dbReference type="EMBL" id="UQC80185.1"/>
    </source>
</evidence>
<accession>A0A9Q8SNK1</accession>
<gene>
    <name evidence="2" type="ORF">CLUP02_05667</name>
</gene>
<feature type="region of interest" description="Disordered" evidence="1">
    <location>
        <begin position="1"/>
        <end position="28"/>
    </location>
</feature>
<dbReference type="GeneID" id="73339683"/>